<evidence type="ECO:0000313" key="10">
    <source>
        <dbReference type="Proteomes" id="UP000428325"/>
    </source>
</evidence>
<dbReference type="InterPro" id="IPR013656">
    <property type="entry name" value="PAS_4"/>
</dbReference>
<dbReference type="PROSITE" id="PS50112">
    <property type="entry name" value="PAS"/>
    <property type="match status" value="3"/>
</dbReference>
<evidence type="ECO:0000256" key="4">
    <source>
        <dbReference type="ARBA" id="ARBA00022679"/>
    </source>
</evidence>
<dbReference type="InterPro" id="IPR036890">
    <property type="entry name" value="HATPase_C_sf"/>
</dbReference>
<dbReference type="EMBL" id="CP034345">
    <property type="protein sequence ID" value="QGX95272.1"/>
    <property type="molecule type" value="Genomic_DNA"/>
</dbReference>
<feature type="domain" description="PAC" evidence="8">
    <location>
        <begin position="82"/>
        <end position="132"/>
    </location>
</feature>
<evidence type="ECO:0000259" key="6">
    <source>
        <dbReference type="PROSITE" id="PS50109"/>
    </source>
</evidence>
<dbReference type="InterPro" id="IPR000014">
    <property type="entry name" value="PAS"/>
</dbReference>
<dbReference type="InterPro" id="IPR035965">
    <property type="entry name" value="PAS-like_dom_sf"/>
</dbReference>
<feature type="domain" description="PAC" evidence="8">
    <location>
        <begin position="203"/>
        <end position="254"/>
    </location>
</feature>
<dbReference type="SMART" id="SM00086">
    <property type="entry name" value="PAC"/>
    <property type="match status" value="3"/>
</dbReference>
<feature type="domain" description="Histidine kinase" evidence="6">
    <location>
        <begin position="665"/>
        <end position="871"/>
    </location>
</feature>
<dbReference type="Pfam" id="PF08447">
    <property type="entry name" value="PAS_3"/>
    <property type="match status" value="1"/>
</dbReference>
<dbReference type="SMART" id="SM00091">
    <property type="entry name" value="PAS"/>
    <property type="match status" value="4"/>
</dbReference>
<dbReference type="Gene3D" id="3.30.450.40">
    <property type="match status" value="1"/>
</dbReference>
<dbReference type="Proteomes" id="UP000428325">
    <property type="component" value="Chromosome"/>
</dbReference>
<dbReference type="SUPFAM" id="SSF55781">
    <property type="entry name" value="GAF domain-like"/>
    <property type="match status" value="1"/>
</dbReference>
<evidence type="ECO:0000256" key="1">
    <source>
        <dbReference type="ARBA" id="ARBA00000085"/>
    </source>
</evidence>
<dbReference type="PRINTS" id="PR00344">
    <property type="entry name" value="BCTRLSENSOR"/>
</dbReference>
<dbReference type="PANTHER" id="PTHR43304">
    <property type="entry name" value="PHYTOCHROME-LIKE PROTEIN CPH1"/>
    <property type="match status" value="1"/>
</dbReference>
<feature type="domain" description="PAS" evidence="7">
    <location>
        <begin position="129"/>
        <end position="199"/>
    </location>
</feature>
<dbReference type="Pfam" id="PF13185">
    <property type="entry name" value="GAF_2"/>
    <property type="match status" value="1"/>
</dbReference>
<keyword evidence="5" id="KW-0418">Kinase</keyword>
<feature type="domain" description="PAS" evidence="7">
    <location>
        <begin position="531"/>
        <end position="601"/>
    </location>
</feature>
<dbReference type="InterPro" id="IPR001610">
    <property type="entry name" value="PAC"/>
</dbReference>
<evidence type="ECO:0000313" key="9">
    <source>
        <dbReference type="EMBL" id="QGX95272.1"/>
    </source>
</evidence>
<dbReference type="SUPFAM" id="SSF55874">
    <property type="entry name" value="ATPase domain of HSP90 chaperone/DNA topoisomerase II/histidine kinase"/>
    <property type="match status" value="1"/>
</dbReference>
<reference evidence="9 10" key="1">
    <citation type="submission" date="2018-12" db="EMBL/GenBank/DDBJ databases">
        <title>Complete genome sequence of Haloplanus rallus MBLA0036.</title>
        <authorList>
            <person name="Nam Y.-d."/>
            <person name="Kang J."/>
            <person name="Chung W.-H."/>
            <person name="Park Y.S."/>
        </authorList>
    </citation>
    <scope>NUCLEOTIDE SEQUENCE [LARGE SCALE GENOMIC DNA]</scope>
    <source>
        <strain evidence="9 10">MBLA0036</strain>
    </source>
</reference>
<dbReference type="Gene3D" id="3.30.565.10">
    <property type="entry name" value="Histidine kinase-like ATPase, C-terminal domain"/>
    <property type="match status" value="1"/>
</dbReference>
<keyword evidence="10" id="KW-1185">Reference proteome</keyword>
<dbReference type="OrthoDB" id="3369at2157"/>
<dbReference type="SMART" id="SM00387">
    <property type="entry name" value="HATPase_c"/>
    <property type="match status" value="1"/>
</dbReference>
<dbReference type="InterPro" id="IPR005467">
    <property type="entry name" value="His_kinase_dom"/>
</dbReference>
<dbReference type="PROSITE" id="PS50109">
    <property type="entry name" value="HIS_KIN"/>
    <property type="match status" value="1"/>
</dbReference>
<dbReference type="InterPro" id="IPR052162">
    <property type="entry name" value="Sensor_kinase/Photoreceptor"/>
</dbReference>
<dbReference type="InterPro" id="IPR000700">
    <property type="entry name" value="PAS-assoc_C"/>
</dbReference>
<dbReference type="EC" id="2.7.13.3" evidence="2"/>
<dbReference type="Pfam" id="PF13188">
    <property type="entry name" value="PAS_8"/>
    <property type="match status" value="1"/>
</dbReference>
<dbReference type="InterPro" id="IPR003661">
    <property type="entry name" value="HisK_dim/P_dom"/>
</dbReference>
<protein>
    <recommendedName>
        <fullName evidence="2">histidine kinase</fullName>
        <ecNumber evidence="2">2.7.13.3</ecNumber>
    </recommendedName>
</protein>
<dbReference type="InterPro" id="IPR003018">
    <property type="entry name" value="GAF"/>
</dbReference>
<evidence type="ECO:0000259" key="8">
    <source>
        <dbReference type="PROSITE" id="PS50113"/>
    </source>
</evidence>
<feature type="domain" description="PAC" evidence="8">
    <location>
        <begin position="325"/>
        <end position="375"/>
    </location>
</feature>
<dbReference type="Pfam" id="PF13426">
    <property type="entry name" value="PAS_9"/>
    <property type="match status" value="1"/>
</dbReference>
<evidence type="ECO:0000259" key="7">
    <source>
        <dbReference type="PROSITE" id="PS50112"/>
    </source>
</evidence>
<dbReference type="PROSITE" id="PS50113">
    <property type="entry name" value="PAC"/>
    <property type="match status" value="3"/>
</dbReference>
<dbReference type="InterPro" id="IPR013655">
    <property type="entry name" value="PAS_fold_3"/>
</dbReference>
<feature type="domain" description="PAS" evidence="7">
    <location>
        <begin position="10"/>
        <end position="52"/>
    </location>
</feature>
<dbReference type="Gene3D" id="3.30.450.20">
    <property type="entry name" value="PAS domain"/>
    <property type="match status" value="4"/>
</dbReference>
<organism evidence="9 10">
    <name type="scientific">Haloplanus rallus</name>
    <dbReference type="NCBI Taxonomy" id="1816183"/>
    <lineage>
        <taxon>Archaea</taxon>
        <taxon>Methanobacteriati</taxon>
        <taxon>Methanobacteriota</taxon>
        <taxon>Stenosarchaea group</taxon>
        <taxon>Halobacteria</taxon>
        <taxon>Halobacteriales</taxon>
        <taxon>Haloferacaceae</taxon>
        <taxon>Haloplanus</taxon>
    </lineage>
</organism>
<dbReference type="SMART" id="SM00388">
    <property type="entry name" value="HisKA"/>
    <property type="match status" value="1"/>
</dbReference>
<name>A0A6B9F744_9EURY</name>
<dbReference type="GeneID" id="43370062"/>
<evidence type="ECO:0000256" key="2">
    <source>
        <dbReference type="ARBA" id="ARBA00012438"/>
    </source>
</evidence>
<dbReference type="CDD" id="cd00130">
    <property type="entry name" value="PAS"/>
    <property type="match status" value="3"/>
</dbReference>
<dbReference type="GO" id="GO:0000155">
    <property type="term" value="F:phosphorelay sensor kinase activity"/>
    <property type="evidence" value="ECO:0007669"/>
    <property type="project" value="InterPro"/>
</dbReference>
<dbReference type="Pfam" id="PF02518">
    <property type="entry name" value="HATPase_c"/>
    <property type="match status" value="1"/>
</dbReference>
<dbReference type="CDD" id="cd00082">
    <property type="entry name" value="HisKA"/>
    <property type="match status" value="1"/>
</dbReference>
<dbReference type="AlphaFoldDB" id="A0A6B9F744"/>
<dbReference type="NCBIfam" id="TIGR00229">
    <property type="entry name" value="sensory_box"/>
    <property type="match status" value="4"/>
</dbReference>
<dbReference type="InterPro" id="IPR003594">
    <property type="entry name" value="HATPase_dom"/>
</dbReference>
<dbReference type="Pfam" id="PF08448">
    <property type="entry name" value="PAS_4"/>
    <property type="match status" value="1"/>
</dbReference>
<dbReference type="InterPro" id="IPR029016">
    <property type="entry name" value="GAF-like_dom_sf"/>
</dbReference>
<comment type="catalytic activity">
    <reaction evidence="1">
        <text>ATP + protein L-histidine = ADP + protein N-phospho-L-histidine.</text>
        <dbReference type="EC" id="2.7.13.3"/>
    </reaction>
</comment>
<evidence type="ECO:0000256" key="3">
    <source>
        <dbReference type="ARBA" id="ARBA00022553"/>
    </source>
</evidence>
<accession>A0A6B9F744</accession>
<proteinExistence type="predicted"/>
<keyword evidence="4" id="KW-0808">Transferase</keyword>
<dbReference type="RefSeq" id="WP_157689731.1">
    <property type="nucleotide sequence ID" value="NZ_CP034345.1"/>
</dbReference>
<evidence type="ECO:0000256" key="5">
    <source>
        <dbReference type="ARBA" id="ARBA00022777"/>
    </source>
</evidence>
<dbReference type="Pfam" id="PF00512">
    <property type="entry name" value="HisKA"/>
    <property type="match status" value="1"/>
</dbReference>
<dbReference type="PANTHER" id="PTHR43304:SF1">
    <property type="entry name" value="PAC DOMAIN-CONTAINING PROTEIN"/>
    <property type="match status" value="1"/>
</dbReference>
<keyword evidence="3" id="KW-0597">Phosphoprotein</keyword>
<dbReference type="InterPro" id="IPR004358">
    <property type="entry name" value="Sig_transdc_His_kin-like_C"/>
</dbReference>
<dbReference type="SUPFAM" id="SSF55785">
    <property type="entry name" value="PYP-like sensor domain (PAS domain)"/>
    <property type="match status" value="4"/>
</dbReference>
<gene>
    <name evidence="9" type="ORF">EI982_10935</name>
</gene>
<dbReference type="KEGG" id="hra:EI982_10935"/>
<sequence>MPSSDGSGVDRQRLQPLFDISPDAIILHDIEGTIIDVNDRTVDSLGLERAELRTMNVADVERAHSHAELRSLWRGMAPDERETVEGTHRRADGSTFPVEVSIRRIELDGDDYFLTLSRDISERKERQRTLERQAAFLEHSASIVAVLDERGTIEYQSPSVERVLGHDPDELVGETAFEYIHPEDRERVLRQFRNGLENPGLERVVEYRFRNADGEWRWLRSLGTNCLDDPSLECIIVNSVDVTARKERERELERYERLVENLPVGVYRCTAGPNGEFRLLNRSMVEMFDADSKAHLREHSVSDLYRDSAEREAFSERLADETVVREREIELETLDGEALWGAVTAIARDVGEETVFDGAIQDVTDRKAFERQLSALHGATREFVEAASKTEVAEIAVETATDLLGFSLPSVWFPTDDRTELALVANSPEHQALLEEAGTPAPTHPRGNWLWDVFEAGETVIRDSLPRDAPAADVPLRSSIVLPLGEHGVLTCAATGTTEFTDREIQLTELLARNVRVALDQIEQQTALKRQKRLIDDLLDGIDDIVYVLDSTGHLRRWNEAFEAVTGYDGEALETMHIADFFGPDDADAAVEAVEEAFETGDTRMELALLTDDGESIPYEFIANTFEDPCGEPALAGIGRDRTVHVEYEQRLREQRDNLELLNQVVRHDIRNDLQLVSSYAELLDERVDDERGYVETIVESADQAVELTKTARELADVMLATEQGRAAVPLRPALEDELDAIRTAYPEATFSVEGSIPDVDVVADEMLDSVFRNLLKNAVQHNDQAAPTVTVSARTRDDEVVVYVADDGPGVPDDQKEVIFGQGEKGLESGGTGLGLYLVQTLLDAYGGAVWVEDNDPEGAVFVVTLPTAGQDVGADRSVSGT</sequence>